<keyword evidence="2" id="KW-1185">Reference proteome</keyword>
<comment type="caution">
    <text evidence="1">The sequence shown here is derived from an EMBL/GenBank/DDBJ whole genome shotgun (WGS) entry which is preliminary data.</text>
</comment>
<evidence type="ECO:0000313" key="1">
    <source>
        <dbReference type="EMBL" id="GGE19172.1"/>
    </source>
</evidence>
<dbReference type="RefSeq" id="WP_188406749.1">
    <property type="nucleotide sequence ID" value="NZ_BMGL01000011.1"/>
</dbReference>
<sequence length="56" mass="6384">MGAIFFTNTSNAIDNSYYGDCEHVFTFRYNQAVLGGMDHAMAKRSAQIFYDLCMMD</sequence>
<accession>A0A916ZYJ5</accession>
<dbReference type="AlphaFoldDB" id="A0A916ZYJ5"/>
<organism evidence="1 2">
    <name type="scientific">Psychroflexus salis</name>
    <dbReference type="NCBI Taxonomy" id="1526574"/>
    <lineage>
        <taxon>Bacteria</taxon>
        <taxon>Pseudomonadati</taxon>
        <taxon>Bacteroidota</taxon>
        <taxon>Flavobacteriia</taxon>
        <taxon>Flavobacteriales</taxon>
        <taxon>Flavobacteriaceae</taxon>
        <taxon>Psychroflexus</taxon>
    </lineage>
</organism>
<dbReference type="Proteomes" id="UP000599688">
    <property type="component" value="Unassembled WGS sequence"/>
</dbReference>
<reference evidence="1 2" key="1">
    <citation type="journal article" date="2014" name="Int. J. Syst. Evol. Microbiol.">
        <title>Complete genome sequence of Corynebacterium casei LMG S-19264T (=DSM 44701T), isolated from a smear-ripened cheese.</title>
        <authorList>
            <consortium name="US DOE Joint Genome Institute (JGI-PGF)"/>
            <person name="Walter F."/>
            <person name="Albersmeier A."/>
            <person name="Kalinowski J."/>
            <person name="Ruckert C."/>
        </authorList>
    </citation>
    <scope>NUCLEOTIDE SEQUENCE [LARGE SCALE GENOMIC DNA]</scope>
    <source>
        <strain evidence="1 2">CGMCC 1.12925</strain>
    </source>
</reference>
<gene>
    <name evidence="1" type="ORF">GCM10010831_20390</name>
</gene>
<name>A0A916ZYJ5_9FLAO</name>
<dbReference type="EMBL" id="BMGL01000011">
    <property type="protein sequence ID" value="GGE19172.1"/>
    <property type="molecule type" value="Genomic_DNA"/>
</dbReference>
<proteinExistence type="predicted"/>
<evidence type="ECO:0000313" key="2">
    <source>
        <dbReference type="Proteomes" id="UP000599688"/>
    </source>
</evidence>
<protein>
    <submittedName>
        <fullName evidence="1">Uncharacterized protein</fullName>
    </submittedName>
</protein>